<name>A0ACB7P9H7_9PEZI</name>
<sequence length="213" mass="23479">MDSCAQPPVGGVDKEALEDTARAVIQVLKDLRLDARVAVIGGLARIHWHDAKGRITHDVDFLIDDNKINVDSLKATIGLANRFGTDRGGELYYDHLKRDASTIRCFVKLIAQNQVPYIPSDAEHVRDIQGKNIPYISISDLIAFKIYACGKITTLKRVTHAIDAHTLLGANASKEAPLTLTADQKAAVESGIEILLVVWQGDSRDWWTDRLGL</sequence>
<accession>A0ACB7P9H7</accession>
<dbReference type="EMBL" id="JAGIZQ010000004">
    <property type="protein sequence ID" value="KAH6632100.1"/>
    <property type="molecule type" value="Genomic_DNA"/>
</dbReference>
<reference evidence="1 2" key="1">
    <citation type="journal article" date="2021" name="Nat. Commun.">
        <title>Genetic determinants of endophytism in the Arabidopsis root mycobiome.</title>
        <authorList>
            <person name="Mesny F."/>
            <person name="Miyauchi S."/>
            <person name="Thiergart T."/>
            <person name="Pickel B."/>
            <person name="Atanasova L."/>
            <person name="Karlsson M."/>
            <person name="Huettel B."/>
            <person name="Barry K.W."/>
            <person name="Haridas S."/>
            <person name="Chen C."/>
            <person name="Bauer D."/>
            <person name="Andreopoulos W."/>
            <person name="Pangilinan J."/>
            <person name="LaButti K."/>
            <person name="Riley R."/>
            <person name="Lipzen A."/>
            <person name="Clum A."/>
            <person name="Drula E."/>
            <person name="Henrissat B."/>
            <person name="Kohler A."/>
            <person name="Grigoriev I.V."/>
            <person name="Martin F.M."/>
            <person name="Hacquard S."/>
        </authorList>
    </citation>
    <scope>NUCLEOTIDE SEQUENCE [LARGE SCALE GENOMIC DNA]</scope>
    <source>
        <strain evidence="1 2">MPI-SDFR-AT-0079</strain>
    </source>
</reference>
<protein>
    <submittedName>
        <fullName evidence="1">Uncharacterized protein</fullName>
    </submittedName>
</protein>
<comment type="caution">
    <text evidence="1">The sequence shown here is derived from an EMBL/GenBank/DDBJ whole genome shotgun (WGS) entry which is preliminary data.</text>
</comment>
<keyword evidence="2" id="KW-1185">Reference proteome</keyword>
<organism evidence="1 2">
    <name type="scientific">Chaetomium tenue</name>
    <dbReference type="NCBI Taxonomy" id="1854479"/>
    <lineage>
        <taxon>Eukaryota</taxon>
        <taxon>Fungi</taxon>
        <taxon>Dikarya</taxon>
        <taxon>Ascomycota</taxon>
        <taxon>Pezizomycotina</taxon>
        <taxon>Sordariomycetes</taxon>
        <taxon>Sordariomycetidae</taxon>
        <taxon>Sordariales</taxon>
        <taxon>Chaetomiaceae</taxon>
        <taxon>Chaetomium</taxon>
    </lineage>
</organism>
<proteinExistence type="predicted"/>
<gene>
    <name evidence="1" type="ORF">F5144DRAFT_240988</name>
</gene>
<dbReference type="Proteomes" id="UP000724584">
    <property type="component" value="Unassembled WGS sequence"/>
</dbReference>
<evidence type="ECO:0000313" key="1">
    <source>
        <dbReference type="EMBL" id="KAH6632100.1"/>
    </source>
</evidence>
<evidence type="ECO:0000313" key="2">
    <source>
        <dbReference type="Proteomes" id="UP000724584"/>
    </source>
</evidence>